<keyword evidence="1" id="KW-0472">Membrane</keyword>
<dbReference type="AlphaFoldDB" id="A0A5J4WJE0"/>
<evidence type="ECO:0000259" key="2">
    <source>
        <dbReference type="Pfam" id="PF12777"/>
    </source>
</evidence>
<proteinExistence type="predicted"/>
<protein>
    <submittedName>
        <fullName evidence="4">Putative dynein heavy chain axonemal</fullName>
    </submittedName>
</protein>
<organism evidence="4 5">
    <name type="scientific">Streblomastix strix</name>
    <dbReference type="NCBI Taxonomy" id="222440"/>
    <lineage>
        <taxon>Eukaryota</taxon>
        <taxon>Metamonada</taxon>
        <taxon>Preaxostyla</taxon>
        <taxon>Oxymonadida</taxon>
        <taxon>Streblomastigidae</taxon>
        <taxon>Streblomastix</taxon>
    </lineage>
</organism>
<evidence type="ECO:0000256" key="1">
    <source>
        <dbReference type="SAM" id="Phobius"/>
    </source>
</evidence>
<dbReference type="InterPro" id="IPR024743">
    <property type="entry name" value="Dynein_HC_stalk"/>
</dbReference>
<dbReference type="EMBL" id="SNRW01001935">
    <property type="protein sequence ID" value="KAA6394479.1"/>
    <property type="molecule type" value="Genomic_DNA"/>
</dbReference>
<feature type="domain" description="Dynein heavy chain AAA module D4" evidence="3">
    <location>
        <begin position="54"/>
        <end position="99"/>
    </location>
</feature>
<feature type="domain" description="Dynein heavy chain coiled coil stalk" evidence="2">
    <location>
        <begin position="113"/>
        <end position="242"/>
    </location>
</feature>
<dbReference type="Pfam" id="PF12777">
    <property type="entry name" value="MT"/>
    <property type="match status" value="1"/>
</dbReference>
<dbReference type="InterPro" id="IPR026983">
    <property type="entry name" value="DHC"/>
</dbReference>
<comment type="caution">
    <text evidence="4">The sequence shown here is derived from an EMBL/GenBank/DDBJ whole genome shotgun (WGS) entry which is preliminary data.</text>
</comment>
<evidence type="ECO:0000313" key="4">
    <source>
        <dbReference type="EMBL" id="KAA6394479.1"/>
    </source>
</evidence>
<keyword evidence="1" id="KW-0812">Transmembrane</keyword>
<dbReference type="GO" id="GO:0007018">
    <property type="term" value="P:microtubule-based movement"/>
    <property type="evidence" value="ECO:0007669"/>
    <property type="project" value="InterPro"/>
</dbReference>
<keyword evidence="1" id="KW-1133">Transmembrane helix</keyword>
<dbReference type="GO" id="GO:0045505">
    <property type="term" value="F:dynein intermediate chain binding"/>
    <property type="evidence" value="ECO:0007669"/>
    <property type="project" value="InterPro"/>
</dbReference>
<evidence type="ECO:0000259" key="3">
    <source>
        <dbReference type="Pfam" id="PF12780"/>
    </source>
</evidence>
<dbReference type="Pfam" id="PF12780">
    <property type="entry name" value="AAA_8"/>
    <property type="match status" value="1"/>
</dbReference>
<sequence>MGSYCGRLSNFSAHDLNSIVIKTYSQLPTTITHKFIIKIVVSLISEIAILIALNVVVVVYVYMHVSVEKASTRFLTELKKHNYTTPSSYLELLNLYHQILKQMIEVIATRQSKLSNRLITLERTNKEVEAMKTQLIAILPRLEVSQKDTIAIMAELTVQQKEVDGKEEIVCEEVAIVTLQANEAEALAEDAQNNLNKAIPKYNAAIKTVQSLEKIDIFEDKSYFRPHELVMFVMAYVCLLFGQPQTWEQAKKQMNAQFLVVENVSNVAKSQYSYSHVAKEVEPKRAKVKESMEKLELMLQALAKKKFELHGVEDKNAYIKAKYDASVSKKAKIEDEIEASRVKLIRVEKLLS</sequence>
<dbReference type="Proteomes" id="UP000324800">
    <property type="component" value="Unassembled WGS sequence"/>
</dbReference>
<accession>A0A5J4WJE0</accession>
<name>A0A5J4WJE0_9EUKA</name>
<dbReference type="GO" id="GO:0030286">
    <property type="term" value="C:dynein complex"/>
    <property type="evidence" value="ECO:0007669"/>
    <property type="project" value="InterPro"/>
</dbReference>
<dbReference type="PANTHER" id="PTHR22878">
    <property type="entry name" value="DYNEIN HEAVY CHAIN 6, AXONEMAL-LIKE-RELATED"/>
    <property type="match status" value="1"/>
</dbReference>
<reference evidence="4 5" key="1">
    <citation type="submission" date="2019-03" db="EMBL/GenBank/DDBJ databases">
        <title>Single cell metagenomics reveals metabolic interactions within the superorganism composed of flagellate Streblomastix strix and complex community of Bacteroidetes bacteria on its surface.</title>
        <authorList>
            <person name="Treitli S.C."/>
            <person name="Kolisko M."/>
            <person name="Husnik F."/>
            <person name="Keeling P."/>
            <person name="Hampl V."/>
        </authorList>
    </citation>
    <scope>NUCLEOTIDE SEQUENCE [LARGE SCALE GENOMIC DNA]</scope>
    <source>
        <strain evidence="4">ST1C</strain>
    </source>
</reference>
<dbReference type="PANTHER" id="PTHR22878:SF68">
    <property type="entry name" value="DYNEIN HEAVY CHAIN 6, AXONEMAL-LIKE"/>
    <property type="match status" value="1"/>
</dbReference>
<dbReference type="Gene3D" id="1.20.920.20">
    <property type="match status" value="2"/>
</dbReference>
<evidence type="ECO:0000313" key="5">
    <source>
        <dbReference type="Proteomes" id="UP000324800"/>
    </source>
</evidence>
<feature type="transmembrane region" description="Helical" evidence="1">
    <location>
        <begin position="35"/>
        <end position="63"/>
    </location>
</feature>
<dbReference type="InterPro" id="IPR024317">
    <property type="entry name" value="Dynein_heavy_chain_D4_dom"/>
</dbReference>
<gene>
    <name evidence="4" type="ORF">EZS28_009992</name>
</gene>
<dbReference type="GO" id="GO:0051959">
    <property type="term" value="F:dynein light intermediate chain binding"/>
    <property type="evidence" value="ECO:0007669"/>
    <property type="project" value="InterPro"/>
</dbReference>